<evidence type="ECO:0000313" key="3">
    <source>
        <dbReference type="EMBL" id="WVZ70327.1"/>
    </source>
</evidence>
<dbReference type="PANTHER" id="PTHR31170:SF18">
    <property type="entry name" value="(WILD MALAYSIAN BANANA) HYPOTHETICAL PROTEIN"/>
    <property type="match status" value="1"/>
</dbReference>
<feature type="region of interest" description="Disordered" evidence="1">
    <location>
        <begin position="1"/>
        <end position="57"/>
    </location>
</feature>
<dbReference type="EMBL" id="CP144748">
    <property type="protein sequence ID" value="WVZ70327.1"/>
    <property type="molecule type" value="Genomic_DNA"/>
</dbReference>
<dbReference type="PANTHER" id="PTHR31170">
    <property type="entry name" value="BNAC04G53230D PROTEIN"/>
    <property type="match status" value="1"/>
</dbReference>
<sequence length="611" mass="70000">MARMTWSDVEGKKKQGRRKEADWRGQGVSGRSGEGRFGLGPGGKQAGVGQEEERERPQIRTARFCPLNITSSLGHPTSSARGIYPPSCRNPSFPNLIAPGPGLLHLDVTGTLLVPWRPWPPFSPWYKVSMEKEKWRFLAYILYINKGKKLQNYLELMETLKMHARSFYSEEIEMDDDKFLQMLLLDGCFILVYLYGISGIVLTCQDSSEKISDDAKKMEEGNVSTAKTGTKMTCEAIAEDSKKAGKAADVHLTDLNPSYSIKKDKSVHKEDSFDDCCQRAGSWYISHVAHDLLLLENQIPFFIIKKIYLLVADGARARLLTDNLVKCIEGILYNYPKAIRESERPEDFHHLLHLCHMYFRPSQSVEEDLHQEMIQYLCYFHKFCRRYLTLGNQIDKNHQWSTTKQKRSLLRWRRAEHYHEAGIEFKKRGFSRDSPHSLLDVKFTSGLVEIPLLVVDDKTGYLFRNLIAFERTCPQFGNSVTAYICFISQLISLPKDVTLLAKRGIIVHQMRSDEEVSGLFANLGKNLDFNVSGNNYLGRLSHVMEEHCESRLNRWMAWLWQNHFSNPWLSLAAIAGAIVLFCTILQSLFSLLSFLQLRNDDSVRSNNNFGS</sequence>
<keyword evidence="2" id="KW-0472">Membrane</keyword>
<reference evidence="3 4" key="1">
    <citation type="submission" date="2024-02" db="EMBL/GenBank/DDBJ databases">
        <title>High-quality chromosome-scale genome assembly of Pensacola bahiagrass (Paspalum notatum Flugge var. saurae).</title>
        <authorList>
            <person name="Vega J.M."/>
            <person name="Podio M."/>
            <person name="Orjuela J."/>
            <person name="Siena L.A."/>
            <person name="Pessino S.C."/>
            <person name="Combes M.C."/>
            <person name="Mariac C."/>
            <person name="Albertini E."/>
            <person name="Pupilli F."/>
            <person name="Ortiz J.P.A."/>
            <person name="Leblanc O."/>
        </authorList>
    </citation>
    <scope>NUCLEOTIDE SEQUENCE [LARGE SCALE GENOMIC DNA]</scope>
    <source>
        <strain evidence="3">R1</strain>
        <tissue evidence="3">Leaf</tissue>
    </source>
</reference>
<keyword evidence="4" id="KW-1185">Reference proteome</keyword>
<protein>
    <submittedName>
        <fullName evidence="3">Uncharacterized protein</fullName>
    </submittedName>
</protein>
<feature type="compositionally biased region" description="Gly residues" evidence="1">
    <location>
        <begin position="27"/>
        <end position="46"/>
    </location>
</feature>
<organism evidence="3 4">
    <name type="scientific">Paspalum notatum var. saurae</name>
    <dbReference type="NCBI Taxonomy" id="547442"/>
    <lineage>
        <taxon>Eukaryota</taxon>
        <taxon>Viridiplantae</taxon>
        <taxon>Streptophyta</taxon>
        <taxon>Embryophyta</taxon>
        <taxon>Tracheophyta</taxon>
        <taxon>Spermatophyta</taxon>
        <taxon>Magnoliopsida</taxon>
        <taxon>Liliopsida</taxon>
        <taxon>Poales</taxon>
        <taxon>Poaceae</taxon>
        <taxon>PACMAD clade</taxon>
        <taxon>Panicoideae</taxon>
        <taxon>Andropogonodae</taxon>
        <taxon>Paspaleae</taxon>
        <taxon>Paspalinae</taxon>
        <taxon>Paspalum</taxon>
    </lineage>
</organism>
<dbReference type="Proteomes" id="UP001341281">
    <property type="component" value="Chromosome 04"/>
</dbReference>
<feature type="transmembrane region" description="Helical" evidence="2">
    <location>
        <begin position="568"/>
        <end position="595"/>
    </location>
</feature>
<accession>A0AAQ3TE17</accession>
<evidence type="ECO:0000256" key="1">
    <source>
        <dbReference type="SAM" id="MobiDB-lite"/>
    </source>
</evidence>
<name>A0AAQ3TE17_PASNO</name>
<dbReference type="InterPro" id="IPR004158">
    <property type="entry name" value="DUF247_pln"/>
</dbReference>
<evidence type="ECO:0000256" key="2">
    <source>
        <dbReference type="SAM" id="Phobius"/>
    </source>
</evidence>
<dbReference type="Pfam" id="PF03140">
    <property type="entry name" value="DUF247"/>
    <property type="match status" value="1"/>
</dbReference>
<dbReference type="AlphaFoldDB" id="A0AAQ3TE17"/>
<keyword evidence="2" id="KW-0812">Transmembrane</keyword>
<evidence type="ECO:0000313" key="4">
    <source>
        <dbReference type="Proteomes" id="UP001341281"/>
    </source>
</evidence>
<gene>
    <name evidence="3" type="ORF">U9M48_019002</name>
</gene>
<proteinExistence type="predicted"/>
<feature type="compositionally biased region" description="Basic and acidic residues" evidence="1">
    <location>
        <begin position="9"/>
        <end position="23"/>
    </location>
</feature>
<keyword evidence="2" id="KW-1133">Transmembrane helix</keyword>